<dbReference type="InterPro" id="IPR008183">
    <property type="entry name" value="Aldose_1/G6P_1-epimerase"/>
</dbReference>
<keyword evidence="5" id="KW-1185">Reference proteome</keyword>
<gene>
    <name evidence="4" type="ORF">FD35_GL001670</name>
</gene>
<dbReference type="Pfam" id="PF01263">
    <property type="entry name" value="Aldose_epim"/>
    <property type="match status" value="1"/>
</dbReference>
<dbReference type="PATRIC" id="fig|1114972.6.peg.1697"/>
<dbReference type="OrthoDB" id="9779408at2"/>
<dbReference type="Gene3D" id="2.70.98.10">
    <property type="match status" value="1"/>
</dbReference>
<dbReference type="PANTHER" id="PTHR10091:SF0">
    <property type="entry name" value="GALACTOSE MUTAROTASE"/>
    <property type="match status" value="1"/>
</dbReference>
<evidence type="ECO:0000256" key="3">
    <source>
        <dbReference type="ARBA" id="ARBA00023277"/>
    </source>
</evidence>
<evidence type="ECO:0000313" key="4">
    <source>
        <dbReference type="EMBL" id="KRL56576.1"/>
    </source>
</evidence>
<dbReference type="RefSeq" id="WP_017262210.1">
    <property type="nucleotide sequence ID" value="NZ_AUAW01000005.1"/>
</dbReference>
<dbReference type="SUPFAM" id="SSF74650">
    <property type="entry name" value="Galactose mutarotase-like"/>
    <property type="match status" value="1"/>
</dbReference>
<accession>A0A0R1RHW3</accession>
<dbReference type="Proteomes" id="UP000051999">
    <property type="component" value="Unassembled WGS sequence"/>
</dbReference>
<dbReference type="eggNOG" id="COG2017">
    <property type="taxonomic scope" value="Bacteria"/>
</dbReference>
<dbReference type="CDD" id="cd09019">
    <property type="entry name" value="galactose_mutarotase_like"/>
    <property type="match status" value="1"/>
</dbReference>
<dbReference type="EMBL" id="AZFF01000003">
    <property type="protein sequence ID" value="KRL56576.1"/>
    <property type="molecule type" value="Genomic_DNA"/>
</dbReference>
<keyword evidence="3" id="KW-0119">Carbohydrate metabolism</keyword>
<name>A0A0R1RHW3_9LACO</name>
<dbReference type="GO" id="GO:0004034">
    <property type="term" value="F:aldose 1-epimerase activity"/>
    <property type="evidence" value="ECO:0007669"/>
    <property type="project" value="TreeGrafter"/>
</dbReference>
<dbReference type="AlphaFoldDB" id="A0A0R1RHW3"/>
<sequence>MNFSQQPFGKLSDGRSVDQLILSNDNQVSLRVLTLGATWQGFDVPDGNNRKNLLISYDQLKDYEATPFYVCKTVGRVAGRIGQATYDIDGTSYHSDQNENKNTLHGGLHGFSDRVWRVVGHQETSDTVSVTLGISVQGSEDNFPGDMDVLVTYSLTNANRATWSITGTATAKTLFNPTLHTYFNVTDNEALTTQQLHINGKQRVLLNSEKVPTGELSDATGTAYDFSKTGTVTDHLVQLKEENGGKEFDDAYRVNGDEHTPIATVSDPVSGRAVDLYSSRNGLVIFTADPLAYDKDEAYQASHPYTALAMEAQWLPDAIHHDGFGDVVLPANAPQTYSISYQYREMK</sequence>
<dbReference type="STRING" id="1114972.FD35_GL001670"/>
<dbReference type="GO" id="GO:0005737">
    <property type="term" value="C:cytoplasm"/>
    <property type="evidence" value="ECO:0007669"/>
    <property type="project" value="TreeGrafter"/>
</dbReference>
<evidence type="ECO:0000256" key="1">
    <source>
        <dbReference type="ARBA" id="ARBA00006206"/>
    </source>
</evidence>
<dbReference type="InterPro" id="IPR014718">
    <property type="entry name" value="GH-type_carb-bd"/>
</dbReference>
<dbReference type="InterPro" id="IPR011013">
    <property type="entry name" value="Gal_mutarotase_sf_dom"/>
</dbReference>
<evidence type="ECO:0000256" key="2">
    <source>
        <dbReference type="ARBA" id="ARBA00023235"/>
    </source>
</evidence>
<dbReference type="GO" id="GO:0006006">
    <property type="term" value="P:glucose metabolic process"/>
    <property type="evidence" value="ECO:0007669"/>
    <property type="project" value="TreeGrafter"/>
</dbReference>
<reference evidence="4 5" key="1">
    <citation type="journal article" date="2015" name="Genome Announc.">
        <title>Expanding the biotechnology potential of lactobacilli through comparative genomics of 213 strains and associated genera.</title>
        <authorList>
            <person name="Sun Z."/>
            <person name="Harris H.M."/>
            <person name="McCann A."/>
            <person name="Guo C."/>
            <person name="Argimon S."/>
            <person name="Zhang W."/>
            <person name="Yang X."/>
            <person name="Jeffery I.B."/>
            <person name="Cooney J.C."/>
            <person name="Kagawa T.F."/>
            <person name="Liu W."/>
            <person name="Song Y."/>
            <person name="Salvetti E."/>
            <person name="Wrobel A."/>
            <person name="Rasinkangas P."/>
            <person name="Parkhill J."/>
            <person name="Rea M.C."/>
            <person name="O'Sullivan O."/>
            <person name="Ritari J."/>
            <person name="Douillard F.P."/>
            <person name="Paul Ross R."/>
            <person name="Yang R."/>
            <person name="Briner A.E."/>
            <person name="Felis G.E."/>
            <person name="de Vos W.M."/>
            <person name="Barrangou R."/>
            <person name="Klaenhammer T.R."/>
            <person name="Caufield P.W."/>
            <person name="Cui Y."/>
            <person name="Zhang H."/>
            <person name="O'Toole P.W."/>
        </authorList>
    </citation>
    <scope>NUCLEOTIDE SEQUENCE [LARGE SCALE GENOMIC DNA]</scope>
    <source>
        <strain evidence="4 5">DSM 15814</strain>
    </source>
</reference>
<proteinExistence type="inferred from homology"/>
<dbReference type="GO" id="GO:0033499">
    <property type="term" value="P:galactose catabolic process via UDP-galactose, Leloir pathway"/>
    <property type="evidence" value="ECO:0007669"/>
    <property type="project" value="TreeGrafter"/>
</dbReference>
<evidence type="ECO:0000313" key="5">
    <source>
        <dbReference type="Proteomes" id="UP000051999"/>
    </source>
</evidence>
<dbReference type="InterPro" id="IPR047215">
    <property type="entry name" value="Galactose_mutarotase-like"/>
</dbReference>
<protein>
    <submittedName>
        <fullName evidence="4">Aldose 1-epimerase</fullName>
    </submittedName>
</protein>
<organism evidence="4 5">
    <name type="scientific">Furfurilactobacillus rossiae DSM 15814</name>
    <dbReference type="NCBI Taxonomy" id="1114972"/>
    <lineage>
        <taxon>Bacteria</taxon>
        <taxon>Bacillati</taxon>
        <taxon>Bacillota</taxon>
        <taxon>Bacilli</taxon>
        <taxon>Lactobacillales</taxon>
        <taxon>Lactobacillaceae</taxon>
        <taxon>Furfurilactobacillus</taxon>
    </lineage>
</organism>
<dbReference type="GO" id="GO:0030246">
    <property type="term" value="F:carbohydrate binding"/>
    <property type="evidence" value="ECO:0007669"/>
    <property type="project" value="InterPro"/>
</dbReference>
<comment type="caution">
    <text evidence="4">The sequence shown here is derived from an EMBL/GenBank/DDBJ whole genome shotgun (WGS) entry which is preliminary data.</text>
</comment>
<comment type="similarity">
    <text evidence="1">Belongs to the aldose epimerase family.</text>
</comment>
<keyword evidence="2" id="KW-0413">Isomerase</keyword>
<dbReference type="PANTHER" id="PTHR10091">
    <property type="entry name" value="ALDOSE-1-EPIMERASE"/>
    <property type="match status" value="1"/>
</dbReference>